<keyword evidence="3" id="KW-1185">Reference proteome</keyword>
<proteinExistence type="predicted"/>
<evidence type="ECO:0000313" key="3">
    <source>
        <dbReference type="Proteomes" id="UP000199514"/>
    </source>
</evidence>
<dbReference type="Proteomes" id="UP000199514">
    <property type="component" value="Unassembled WGS sequence"/>
</dbReference>
<name>A0A1I1FYD7_9BACT</name>
<evidence type="ECO:0008006" key="4">
    <source>
        <dbReference type="Google" id="ProtNLM"/>
    </source>
</evidence>
<keyword evidence="1" id="KW-1133">Transmembrane helix</keyword>
<feature type="transmembrane region" description="Helical" evidence="1">
    <location>
        <begin position="104"/>
        <end position="121"/>
    </location>
</feature>
<reference evidence="2 3" key="1">
    <citation type="submission" date="2016-10" db="EMBL/GenBank/DDBJ databases">
        <authorList>
            <person name="de Groot N.N."/>
        </authorList>
    </citation>
    <scope>NUCLEOTIDE SEQUENCE [LARGE SCALE GENOMIC DNA]</scope>
    <source>
        <strain evidence="2 3">DSM 6793</strain>
    </source>
</reference>
<keyword evidence="1" id="KW-0472">Membrane</keyword>
<dbReference type="AlphaFoldDB" id="A0A1I1FYD7"/>
<protein>
    <recommendedName>
        <fullName evidence="4">DoxX-like family protein</fullName>
    </recommendedName>
</protein>
<feature type="transmembrane region" description="Helical" evidence="1">
    <location>
        <begin position="7"/>
        <end position="23"/>
    </location>
</feature>
<dbReference type="OrthoDB" id="1377395at2"/>
<feature type="transmembrane region" description="Helical" evidence="1">
    <location>
        <begin position="49"/>
        <end position="69"/>
    </location>
</feature>
<feature type="transmembrane region" description="Helical" evidence="1">
    <location>
        <begin position="76"/>
        <end position="98"/>
    </location>
</feature>
<sequence length="125" mass="14264">MKINKRILNIGLLVTSLTGYLEWGGGNQTFLWQAEWNVLLQFFFNPEQAAHPFTLIPMLGQILLIISLFSPKYFRLLTVSGIVCISLLLYFMFAISLLGMNTKILLSTLPYVVLSIWALLLQRRA</sequence>
<dbReference type="RefSeq" id="WP_091508800.1">
    <property type="nucleotide sequence ID" value="NZ_FOLE01000002.1"/>
</dbReference>
<accession>A0A1I1FYD7</accession>
<gene>
    <name evidence="2" type="ORF">SAMN05421780_102315</name>
</gene>
<keyword evidence="1" id="KW-0812">Transmembrane</keyword>
<dbReference type="EMBL" id="FOLE01000002">
    <property type="protein sequence ID" value="SFC02618.1"/>
    <property type="molecule type" value="Genomic_DNA"/>
</dbReference>
<evidence type="ECO:0000256" key="1">
    <source>
        <dbReference type="SAM" id="Phobius"/>
    </source>
</evidence>
<evidence type="ECO:0000313" key="2">
    <source>
        <dbReference type="EMBL" id="SFC02618.1"/>
    </source>
</evidence>
<dbReference type="STRING" id="927664.SAMN05421780_102315"/>
<organism evidence="2 3">
    <name type="scientific">Flexibacter flexilis DSM 6793</name>
    <dbReference type="NCBI Taxonomy" id="927664"/>
    <lineage>
        <taxon>Bacteria</taxon>
        <taxon>Pseudomonadati</taxon>
        <taxon>Bacteroidota</taxon>
        <taxon>Cytophagia</taxon>
        <taxon>Cytophagales</taxon>
        <taxon>Flexibacteraceae</taxon>
        <taxon>Flexibacter</taxon>
    </lineage>
</organism>